<dbReference type="InterPro" id="IPR025743">
    <property type="entry name" value="TssM1_N"/>
</dbReference>
<comment type="caution">
    <text evidence="7">The sequence shown here is derived from an EMBL/GenBank/DDBJ whole genome shotgun (WGS) entry which is preliminary data.</text>
</comment>
<feature type="transmembrane region" description="Helical" evidence="2">
    <location>
        <begin position="42"/>
        <end position="63"/>
    </location>
</feature>
<dbReference type="eggNOG" id="COG3523">
    <property type="taxonomic scope" value="Bacteria"/>
</dbReference>
<dbReference type="EMBL" id="AEVT01000058">
    <property type="protein sequence ID" value="EGA70439.1"/>
    <property type="molecule type" value="Genomic_DNA"/>
</dbReference>
<evidence type="ECO:0000256" key="1">
    <source>
        <dbReference type="SAM" id="MobiDB-lite"/>
    </source>
</evidence>
<dbReference type="InterPro" id="IPR017731">
    <property type="entry name" value="TssM1-like"/>
</dbReference>
<name>E8M5Y9_PHOS4</name>
<proteinExistence type="predicted"/>
<evidence type="ECO:0000313" key="7">
    <source>
        <dbReference type="EMBL" id="EGA70439.1"/>
    </source>
</evidence>
<feature type="transmembrane region" description="Helical" evidence="2">
    <location>
        <begin position="412"/>
        <end position="434"/>
    </location>
</feature>
<evidence type="ECO:0000313" key="8">
    <source>
        <dbReference type="Proteomes" id="UP000006228"/>
    </source>
</evidence>
<dbReference type="Pfam" id="PF21070">
    <property type="entry name" value="IcmF_helical"/>
    <property type="match status" value="1"/>
</dbReference>
<dbReference type="Proteomes" id="UP000006228">
    <property type="component" value="Unassembled WGS sequence"/>
</dbReference>
<dbReference type="NCBIfam" id="TIGR03348">
    <property type="entry name" value="VI_IcmF"/>
    <property type="match status" value="1"/>
</dbReference>
<evidence type="ECO:0000259" key="5">
    <source>
        <dbReference type="Pfam" id="PF14331"/>
    </source>
</evidence>
<dbReference type="Pfam" id="PF06744">
    <property type="entry name" value="IcmF_C"/>
    <property type="match status" value="1"/>
</dbReference>
<evidence type="ECO:0000259" key="3">
    <source>
        <dbReference type="Pfam" id="PF06744"/>
    </source>
</evidence>
<feature type="domain" description="Type VI secretion system component TssM1 N-terminal" evidence="5">
    <location>
        <begin position="167"/>
        <end position="422"/>
    </location>
</feature>
<evidence type="ECO:0000259" key="6">
    <source>
        <dbReference type="Pfam" id="PF21070"/>
    </source>
</evidence>
<dbReference type="PANTHER" id="PTHR36153">
    <property type="entry name" value="INNER MEMBRANE PROTEIN-RELATED"/>
    <property type="match status" value="1"/>
</dbReference>
<reference evidence="7 8" key="1">
    <citation type="journal article" date="2012" name="Int. J. Syst. Evol. Microbiol.">
        <title>Vibrio caribbeanicus sp. nov., isolated from the marine sponge Scleritoderma cyanea.</title>
        <authorList>
            <person name="Hoffmann M."/>
            <person name="Monday S.R."/>
            <person name="Allard M.W."/>
            <person name="Strain E.A."/>
            <person name="Whittaker P."/>
            <person name="Naum M."/>
            <person name="McCarthy P.J."/>
            <person name="Lopez J.V."/>
            <person name="Fischer M."/>
            <person name="Brown E.W."/>
        </authorList>
    </citation>
    <scope>NUCLEOTIDE SEQUENCE [LARGE SCALE GENOMIC DNA]</scope>
    <source>
        <strain evidence="8">DSMZ 21326</strain>
    </source>
</reference>
<evidence type="ECO:0008006" key="9">
    <source>
        <dbReference type="Google" id="ProtNLM"/>
    </source>
</evidence>
<keyword evidence="2" id="KW-0812">Transmembrane</keyword>
<dbReference type="GeneID" id="95569018"/>
<keyword evidence="2" id="KW-1133">Transmembrane helix</keyword>
<evidence type="ECO:0000259" key="4">
    <source>
        <dbReference type="Pfam" id="PF06761"/>
    </source>
</evidence>
<dbReference type="InterPro" id="IPR009612">
    <property type="entry name" value="IcmF-rel"/>
</dbReference>
<feature type="region of interest" description="Disordered" evidence="1">
    <location>
        <begin position="772"/>
        <end position="792"/>
    </location>
</feature>
<feature type="transmembrane region" description="Helical" evidence="2">
    <location>
        <begin position="14"/>
        <end position="36"/>
    </location>
</feature>
<sequence length="1126" mass="127175">MSDAKPEAQPKKRAWLWVTSVATLTFALGGSITWLFGYPANLILGAVVTVCATILLAAVTYWFTSRKTKPSKQQDKQRLLINKRSKLLALHFKKMLAVQKRKKRLNSRYDQPIYLLLSDNPCKDKSIITQMGYEAYKVDDFGNDIEFPVLFWLSDHSILISISMAEEQQPQYLKTLCDCLNSWRARQAVNGLILTTEVELLLGNRDALAQRADEIKSTIKTFNDRFGLQLPVYNVITNMGQVSDFCQFFSAFDESKRNEVFGATSPVLKNGGIDADWYDQEYDHLISQLIANMSSALSSQLNQEYRNAICAAPYQFGLLKQSLWSFLQRLYRGDQLTNGLNFRGFYFTHSGSDDEQTDLLANVVNESLGNERYQQHQQLPVGQTLFAQHLMNHVVLNENTLVGVNRKKENMLLFWQGAYTLACFGLLLFVLAVIKLDFDYQSARETKADAMLERYKEAISASPYDIENMGDNIPNLYSLNRIYALYLKPDPWYTLSFMPSSSIRSEVEAAYFAELERVLIPSMENTLEKDLFVYVNLEDQAKTLSLLNNYRLLFNAKRTNIEELKSYFMNTLQDQGEADTTSLAQLKVLLDDVFAQDLVPVKPNYDLESLAKKVINQTGVETLLYEHILQTATYSKRIDVRQELGSNFSQLLSFSPNYAGYLVPYLYTPSGFNELDLSVGSPVLNEALSAYEGVAGASPSALEMYRISRDLKQMYQTDYINYWRDFVAHIDVKQVDNPDSLKSSLAVLTAASNNPLAQLYTTVSKYTSVDIQPPVKEDAQEQPPEQDTDKKETARQIYLAFGPYHKQITVDDQGNKPVDTLLGGFTTLETWLDSFYTAKDPQKAAFDALTAELKVTNPVASLASMKGSQPSISLQLINNISGQTNEMVMSLAHEHLNSQWQTVVFQVYQDTIAAYYPFNKSSDLDASTSDVANFFKANGILDGFYQSKLKRFADDNGSPFLPGLLPNTGLALDPEVWQMIAKAEDIRNALFLFDPQNLSVQFQLKAAEMSSTLTEFSILAEKAIFTYQHGPRLWSKQTWAANDVDKDTLSVKATSLDSSTLDDKASGNWAWFRLIEPRVVSTTSQSTKVKFAYDEDKQVELDIKTQGQNNPFVPNFFSAFTLPASI</sequence>
<feature type="domain" description="Type VI secretion system IcmF C-terminal" evidence="3">
    <location>
        <begin position="1002"/>
        <end position="1105"/>
    </location>
</feature>
<dbReference type="InterPro" id="IPR048677">
    <property type="entry name" value="TssM1_hel"/>
</dbReference>
<feature type="domain" description="IcmF-related" evidence="4">
    <location>
        <begin position="493"/>
        <end position="767"/>
    </location>
</feature>
<accession>E8M5Y9</accession>
<evidence type="ECO:0000256" key="2">
    <source>
        <dbReference type="SAM" id="Phobius"/>
    </source>
</evidence>
<feature type="domain" description="Type VI secretion system component TssM1 helical" evidence="6">
    <location>
        <begin position="893"/>
        <end position="991"/>
    </location>
</feature>
<dbReference type="OrthoDB" id="9758229at2"/>
<dbReference type="Pfam" id="PF14331">
    <property type="entry name" value="IcmF-related_N"/>
    <property type="match status" value="1"/>
</dbReference>
<dbReference type="RefSeq" id="WP_008076340.1">
    <property type="nucleotide sequence ID" value="NZ_AEVT01000058.1"/>
</dbReference>
<dbReference type="AlphaFoldDB" id="E8M5Y9"/>
<dbReference type="InterPro" id="IPR010623">
    <property type="entry name" value="IcmF_C"/>
</dbReference>
<dbReference type="Pfam" id="PF06761">
    <property type="entry name" value="IcmF-related"/>
    <property type="match status" value="1"/>
</dbReference>
<protein>
    <recommendedName>
        <fullName evidence="9">IcmF-related protein</fullName>
    </recommendedName>
</protein>
<dbReference type="InterPro" id="IPR053156">
    <property type="entry name" value="T6SS_TssM-like"/>
</dbReference>
<gene>
    <name evidence="7" type="ORF">VISI1226_00200</name>
</gene>
<organism evidence="7 8">
    <name type="scientific">Vibrio sinaloensis DSM 21326</name>
    <dbReference type="NCBI Taxonomy" id="945550"/>
    <lineage>
        <taxon>Bacteria</taxon>
        <taxon>Pseudomonadati</taxon>
        <taxon>Pseudomonadota</taxon>
        <taxon>Gammaproteobacteria</taxon>
        <taxon>Vibrionales</taxon>
        <taxon>Vibrionaceae</taxon>
        <taxon>Vibrio</taxon>
        <taxon>Vibrio oreintalis group</taxon>
    </lineage>
</organism>
<dbReference type="PANTHER" id="PTHR36153:SF1">
    <property type="entry name" value="TYPE VI SECRETION SYSTEM COMPONENT TSSM1"/>
    <property type="match status" value="1"/>
</dbReference>
<keyword evidence="2" id="KW-0472">Membrane</keyword>